<evidence type="ECO:0000313" key="5">
    <source>
        <dbReference type="Proteomes" id="UP000441455"/>
    </source>
</evidence>
<dbReference type="PANTHER" id="PTHR11124">
    <property type="entry name" value="VACUOLAR SORTING PROTEIN VPS29"/>
    <property type="match status" value="1"/>
</dbReference>
<dbReference type="Proteomes" id="UP000441455">
    <property type="component" value="Unassembled WGS sequence"/>
</dbReference>
<reference evidence="4 5" key="1">
    <citation type="submission" date="2019-08" db="EMBL/GenBank/DDBJ databases">
        <title>In-depth cultivation of the pig gut microbiome towards novel bacterial diversity and tailored functional studies.</title>
        <authorList>
            <person name="Wylensek D."/>
            <person name="Hitch T.C.A."/>
            <person name="Clavel T."/>
        </authorList>
    </citation>
    <scope>NUCLEOTIDE SEQUENCE [LARGE SCALE GENOMIC DNA]</scope>
    <source>
        <strain evidence="4 5">WCA-389-WT-5B</strain>
    </source>
</reference>
<dbReference type="InterPro" id="IPR029052">
    <property type="entry name" value="Metallo-depent_PP-like"/>
</dbReference>
<dbReference type="GO" id="GO:0016787">
    <property type="term" value="F:hydrolase activity"/>
    <property type="evidence" value="ECO:0007669"/>
    <property type="project" value="UniProtKB-UniRule"/>
</dbReference>
<keyword evidence="2" id="KW-0479">Metal-binding</keyword>
<name>A0A6N7VLK6_ACIFE</name>
<dbReference type="Pfam" id="PF12850">
    <property type="entry name" value="Metallophos_2"/>
    <property type="match status" value="1"/>
</dbReference>
<comment type="caution">
    <text evidence="4">The sequence shown here is derived from an EMBL/GenBank/DDBJ whole genome shotgun (WGS) entry which is preliminary data.</text>
</comment>
<dbReference type="Gene3D" id="3.60.21.10">
    <property type="match status" value="1"/>
</dbReference>
<organism evidence="4 5">
    <name type="scientific">Acidaminococcus fermentans</name>
    <dbReference type="NCBI Taxonomy" id="905"/>
    <lineage>
        <taxon>Bacteria</taxon>
        <taxon>Bacillati</taxon>
        <taxon>Bacillota</taxon>
        <taxon>Negativicutes</taxon>
        <taxon>Acidaminococcales</taxon>
        <taxon>Acidaminococcaceae</taxon>
        <taxon>Acidaminococcus</taxon>
    </lineage>
</organism>
<comment type="cofactor">
    <cofactor evidence="2">
        <name>a divalent metal cation</name>
        <dbReference type="ChEBI" id="CHEBI:60240"/>
    </cofactor>
</comment>
<dbReference type="EC" id="3.1.4.-" evidence="2"/>
<comment type="similarity">
    <text evidence="1 2">Belongs to the metallophosphoesterase superfamily. YfcE family.</text>
</comment>
<dbReference type="NCBIfam" id="TIGR00040">
    <property type="entry name" value="yfcE"/>
    <property type="match status" value="1"/>
</dbReference>
<feature type="domain" description="Calcineurin-like phosphoesterase" evidence="3">
    <location>
        <begin position="1"/>
        <end position="147"/>
    </location>
</feature>
<dbReference type="CDD" id="cd00841">
    <property type="entry name" value="MPP_YfcE"/>
    <property type="match status" value="1"/>
</dbReference>
<dbReference type="AlphaFoldDB" id="A0A6N7VLK6"/>
<dbReference type="InterPro" id="IPR041802">
    <property type="entry name" value="MPP_YfcE"/>
</dbReference>
<dbReference type="InterPro" id="IPR024654">
    <property type="entry name" value="Calcineurin-like_PHP_lpxH"/>
</dbReference>
<protein>
    <recommendedName>
        <fullName evidence="2">Phosphoesterase</fullName>
        <ecNumber evidence="2">3.1.4.-</ecNumber>
    </recommendedName>
</protein>
<gene>
    <name evidence="4" type="ORF">FX155_04755</name>
</gene>
<evidence type="ECO:0000313" key="4">
    <source>
        <dbReference type="EMBL" id="MSS81910.1"/>
    </source>
</evidence>
<accession>A0A6N7VLK6</accession>
<dbReference type="InterPro" id="IPR000979">
    <property type="entry name" value="Phosphodiesterase_MJ0936/Vps29"/>
</dbReference>
<dbReference type="OrthoDB" id="9800565at2"/>
<dbReference type="EMBL" id="VULN01000005">
    <property type="protein sequence ID" value="MSS81910.1"/>
    <property type="molecule type" value="Genomic_DNA"/>
</dbReference>
<dbReference type="SUPFAM" id="SSF56300">
    <property type="entry name" value="Metallo-dependent phosphatases"/>
    <property type="match status" value="1"/>
</dbReference>
<evidence type="ECO:0000256" key="2">
    <source>
        <dbReference type="RuleBase" id="RU362039"/>
    </source>
</evidence>
<proteinExistence type="inferred from homology"/>
<evidence type="ECO:0000259" key="3">
    <source>
        <dbReference type="Pfam" id="PF12850"/>
    </source>
</evidence>
<sequence>MRIGVVSDTHGDFQALEQVLDQAGEVDLWLHAGDYSQDAPYIEKITGIPVYAVCGNCDSYEDRAPAELVTRQLGFTLAMTHGHRYVRYNDWSRLLYWGEEKKADVVIFGHIHVPVNREEDGILLINPGSPSRPRNGVPSFGILTLEKGKKPVFEVQEVKE</sequence>
<dbReference type="GO" id="GO:0046872">
    <property type="term" value="F:metal ion binding"/>
    <property type="evidence" value="ECO:0007669"/>
    <property type="project" value="UniProtKB-KW"/>
</dbReference>
<evidence type="ECO:0000256" key="1">
    <source>
        <dbReference type="ARBA" id="ARBA00008950"/>
    </source>
</evidence>